<dbReference type="GO" id="GO:0003723">
    <property type="term" value="F:RNA binding"/>
    <property type="evidence" value="ECO:0000318"/>
    <property type="project" value="GO_Central"/>
</dbReference>
<dbReference type="InterPro" id="IPR013584">
    <property type="entry name" value="RAP"/>
</dbReference>
<dbReference type="Proteomes" id="UP000009022">
    <property type="component" value="Unassembled WGS sequence"/>
</dbReference>
<dbReference type="STRING" id="10228.B3RR16"/>
<evidence type="ECO:0000313" key="2">
    <source>
        <dbReference type="EMBL" id="EDV26262.1"/>
    </source>
</evidence>
<dbReference type="AlphaFoldDB" id="B3RR16"/>
<accession>B3RR16</accession>
<sequence length="686" mass="78587">MWLSYCKQAIHRPQVCYLLAIRRSLVQQSTTGDSSIYINREIIGCNSVSELLGVTKAHLPGFDNINIITAFDRVSRLSLYYERKKLCNDRIFARLCQAVTVRSETMTGLNYAHLAWSLAKGRFKCQNWQYLDMLQAVRTGLESNIEMLPIQKLALVSWSVANYPKLKSDVIVDKLIKTITLRSHKLATGHDINQLYHAFAKLGYQDSKFYDLIDTQAEENLALFKIQEAAGLYHSLSILGRENTRLWSKLTLYIKFHANKLDGKGIANVTWSLANIGNKDDAFLQILGNAAMERIKFMNPDSLAIFAWSLVSLDYFDDKLFDVIADESLVQMRKFSAQNLSNLLLAFAKSNYMIPKLFHDVAESTIKKLHNMEPQAMANIALSYAKVSYYEPNLVKAFTDKIIFSRLKDWHLRDLADLMYFFAKMNSCDSKLLEKFNKVNVTDWLKGSPPARFTSHELIIRIVWSLIVLNRQPRNIVAAVMNPQFLKEATTACGGALPNETQCQLHQIALSIGSIDEYGSQDPQLLRNYLNKYRKTFNTTSQSSLTSSYSFHVDVTAALESIVSPEYLESEFITPYGYSTDLYFETDLSGKPIPIEKAQTTTELYTPLAKNNRLRYIVEVDGKTHFLRKYQLYTGPSILKKNHLKKFGYNVIQIPHFEWRIIDSFSDKVEYLRRKISHYDSGDSVN</sequence>
<dbReference type="InterPro" id="IPR050870">
    <property type="entry name" value="FAST_kinase"/>
</dbReference>
<keyword evidence="3" id="KW-1185">Reference proteome</keyword>
<dbReference type="SMART" id="SM00952">
    <property type="entry name" value="RAP"/>
    <property type="match status" value="1"/>
</dbReference>
<dbReference type="Pfam" id="PF08373">
    <property type="entry name" value="RAP"/>
    <property type="match status" value="1"/>
</dbReference>
<dbReference type="GO" id="GO:0035770">
    <property type="term" value="C:ribonucleoprotein granule"/>
    <property type="evidence" value="ECO:0000318"/>
    <property type="project" value="GO_Central"/>
</dbReference>
<proteinExistence type="predicted"/>
<dbReference type="InterPro" id="IPR058917">
    <property type="entry name" value="RESC6_dom"/>
</dbReference>
<dbReference type="Pfam" id="PF26188">
    <property type="entry name" value="RESC6"/>
    <property type="match status" value="1"/>
</dbReference>
<reference evidence="2 3" key="1">
    <citation type="journal article" date="2008" name="Nature">
        <title>The Trichoplax genome and the nature of placozoans.</title>
        <authorList>
            <person name="Srivastava M."/>
            <person name="Begovic E."/>
            <person name="Chapman J."/>
            <person name="Putnam N.H."/>
            <person name="Hellsten U."/>
            <person name="Kawashima T."/>
            <person name="Kuo A."/>
            <person name="Mitros T."/>
            <person name="Salamov A."/>
            <person name="Carpenter M.L."/>
            <person name="Signorovitch A.Y."/>
            <person name="Moreno M.A."/>
            <person name="Kamm K."/>
            <person name="Grimwood J."/>
            <person name="Schmutz J."/>
            <person name="Shapiro H."/>
            <person name="Grigoriev I.V."/>
            <person name="Buss L.W."/>
            <person name="Schierwater B."/>
            <person name="Dellaporta S.L."/>
            <person name="Rokhsar D.S."/>
        </authorList>
    </citation>
    <scope>NUCLEOTIDE SEQUENCE [LARGE SCALE GENOMIC DNA]</scope>
    <source>
        <strain evidence="2 3">Grell-BS-1999</strain>
    </source>
</reference>
<dbReference type="PROSITE" id="PS51286">
    <property type="entry name" value="RAP"/>
    <property type="match status" value="1"/>
</dbReference>
<evidence type="ECO:0000259" key="1">
    <source>
        <dbReference type="PROSITE" id="PS51286"/>
    </source>
</evidence>
<dbReference type="OrthoDB" id="9985850at2759"/>
<dbReference type="PANTHER" id="PTHR21228">
    <property type="entry name" value="FAST LEU-RICH DOMAIN-CONTAINING"/>
    <property type="match status" value="1"/>
</dbReference>
<dbReference type="KEGG" id="tad:TRIADDRAFT_54076"/>
<dbReference type="RefSeq" id="XP_002110258.1">
    <property type="nucleotide sequence ID" value="XM_002110222.1"/>
</dbReference>
<feature type="domain" description="RAP" evidence="1">
    <location>
        <begin position="616"/>
        <end position="674"/>
    </location>
</feature>
<protein>
    <recommendedName>
        <fullName evidence="1">RAP domain-containing protein</fullName>
    </recommendedName>
</protein>
<dbReference type="PhylomeDB" id="B3RR16"/>
<evidence type="ECO:0000313" key="3">
    <source>
        <dbReference type="Proteomes" id="UP000009022"/>
    </source>
</evidence>
<dbReference type="GO" id="GO:0044528">
    <property type="term" value="P:regulation of mitochondrial mRNA stability"/>
    <property type="evidence" value="ECO:0000318"/>
    <property type="project" value="GO_Central"/>
</dbReference>
<dbReference type="PANTHER" id="PTHR21228:SF40">
    <property type="entry name" value="LD45607P"/>
    <property type="match status" value="1"/>
</dbReference>
<gene>
    <name evidence="2" type="ORF">TRIADDRAFT_54076</name>
</gene>
<dbReference type="GO" id="GO:0000963">
    <property type="term" value="P:mitochondrial RNA processing"/>
    <property type="evidence" value="ECO:0000318"/>
    <property type="project" value="GO_Central"/>
</dbReference>
<dbReference type="InParanoid" id="B3RR16"/>
<dbReference type="GeneID" id="6752011"/>
<organism evidence="2 3">
    <name type="scientific">Trichoplax adhaerens</name>
    <name type="common">Trichoplax reptans</name>
    <dbReference type="NCBI Taxonomy" id="10228"/>
    <lineage>
        <taxon>Eukaryota</taxon>
        <taxon>Metazoa</taxon>
        <taxon>Placozoa</taxon>
        <taxon>Uniplacotomia</taxon>
        <taxon>Trichoplacea</taxon>
        <taxon>Trichoplacidae</taxon>
        <taxon>Trichoplax</taxon>
    </lineage>
</organism>
<dbReference type="HOGENOM" id="CLU_401345_0_0_1"/>
<dbReference type="GO" id="GO:0005759">
    <property type="term" value="C:mitochondrial matrix"/>
    <property type="evidence" value="ECO:0000318"/>
    <property type="project" value="GO_Central"/>
</dbReference>
<dbReference type="CTD" id="6752011"/>
<dbReference type="EMBL" id="DS985243">
    <property type="protein sequence ID" value="EDV26262.1"/>
    <property type="molecule type" value="Genomic_DNA"/>
</dbReference>
<name>B3RR16_TRIAD</name>